<dbReference type="EMBL" id="CANHGI010000002">
    <property type="protein sequence ID" value="CAI5442825.1"/>
    <property type="molecule type" value="Genomic_DNA"/>
</dbReference>
<keyword evidence="3" id="KW-1185">Reference proteome</keyword>
<dbReference type="AlphaFoldDB" id="A0A9P1MZW7"/>
<evidence type="ECO:0000313" key="3">
    <source>
        <dbReference type="Proteomes" id="UP001152747"/>
    </source>
</evidence>
<proteinExistence type="predicted"/>
<sequence>MDNLKHQISTIQSSMDMSYQLEKSFIEFLKKREGIIPIDQFGEQWIWKNFAEIYKVHPKIDIFSAFLAFLMRIFYQPIGVDIKVQLIQFFKIRVDFMMKEWIEIYHDIELELDDNLIVGWRHKEKQLAQAQIEIENLKSELSETRGKERTNAAIIETQKKEIEFLRKMLEKQ</sequence>
<feature type="coiled-coil region" evidence="1">
    <location>
        <begin position="120"/>
        <end position="147"/>
    </location>
</feature>
<gene>
    <name evidence="2" type="ORF">CAMP_LOCUS5462</name>
</gene>
<comment type="caution">
    <text evidence="2">The sequence shown here is derived from an EMBL/GenBank/DDBJ whole genome shotgun (WGS) entry which is preliminary data.</text>
</comment>
<dbReference type="Proteomes" id="UP001152747">
    <property type="component" value="Unassembled WGS sequence"/>
</dbReference>
<reference evidence="2" key="1">
    <citation type="submission" date="2022-11" db="EMBL/GenBank/DDBJ databases">
        <authorList>
            <person name="Kikuchi T."/>
        </authorList>
    </citation>
    <scope>NUCLEOTIDE SEQUENCE</scope>
    <source>
        <strain evidence="2">PS1010</strain>
    </source>
</reference>
<name>A0A9P1MZW7_9PELO</name>
<evidence type="ECO:0000256" key="1">
    <source>
        <dbReference type="SAM" id="Coils"/>
    </source>
</evidence>
<evidence type="ECO:0000313" key="2">
    <source>
        <dbReference type="EMBL" id="CAI5442825.1"/>
    </source>
</evidence>
<protein>
    <submittedName>
        <fullName evidence="2">Uncharacterized protein</fullName>
    </submittedName>
</protein>
<organism evidence="2 3">
    <name type="scientific">Caenorhabditis angaria</name>
    <dbReference type="NCBI Taxonomy" id="860376"/>
    <lineage>
        <taxon>Eukaryota</taxon>
        <taxon>Metazoa</taxon>
        <taxon>Ecdysozoa</taxon>
        <taxon>Nematoda</taxon>
        <taxon>Chromadorea</taxon>
        <taxon>Rhabditida</taxon>
        <taxon>Rhabditina</taxon>
        <taxon>Rhabditomorpha</taxon>
        <taxon>Rhabditoidea</taxon>
        <taxon>Rhabditidae</taxon>
        <taxon>Peloderinae</taxon>
        <taxon>Caenorhabditis</taxon>
    </lineage>
</organism>
<accession>A0A9P1MZW7</accession>
<keyword evidence="1" id="KW-0175">Coiled coil</keyword>